<feature type="compositionally biased region" description="Basic and acidic residues" evidence="1">
    <location>
        <begin position="88"/>
        <end position="110"/>
    </location>
</feature>
<organism evidence="2 3">
    <name type="scientific">Zalerion maritima</name>
    <dbReference type="NCBI Taxonomy" id="339359"/>
    <lineage>
        <taxon>Eukaryota</taxon>
        <taxon>Fungi</taxon>
        <taxon>Dikarya</taxon>
        <taxon>Ascomycota</taxon>
        <taxon>Pezizomycotina</taxon>
        <taxon>Sordariomycetes</taxon>
        <taxon>Lulworthiomycetidae</taxon>
        <taxon>Lulworthiales</taxon>
        <taxon>Lulworthiaceae</taxon>
        <taxon>Zalerion</taxon>
    </lineage>
</organism>
<dbReference type="Proteomes" id="UP001201980">
    <property type="component" value="Unassembled WGS sequence"/>
</dbReference>
<gene>
    <name evidence="2" type="ORF">MKZ38_004512</name>
</gene>
<accession>A0AAD5RMA7</accession>
<dbReference type="AlphaFoldDB" id="A0AAD5RMA7"/>
<reference evidence="2" key="1">
    <citation type="submission" date="2022-07" db="EMBL/GenBank/DDBJ databases">
        <title>Draft genome sequence of Zalerion maritima ATCC 34329, a (micro)plastics degrading marine fungus.</title>
        <authorList>
            <person name="Paco A."/>
            <person name="Goncalves M.F.M."/>
            <person name="Rocha-Santos T.A.P."/>
            <person name="Alves A."/>
        </authorList>
    </citation>
    <scope>NUCLEOTIDE SEQUENCE</scope>
    <source>
        <strain evidence="2">ATCC 34329</strain>
    </source>
</reference>
<comment type="caution">
    <text evidence="2">The sequence shown here is derived from an EMBL/GenBank/DDBJ whole genome shotgun (WGS) entry which is preliminary data.</text>
</comment>
<name>A0AAD5RMA7_9PEZI</name>
<feature type="compositionally biased region" description="Polar residues" evidence="1">
    <location>
        <begin position="126"/>
        <end position="136"/>
    </location>
</feature>
<dbReference type="EMBL" id="JAKWBI020000262">
    <property type="protein sequence ID" value="KAJ2897647.1"/>
    <property type="molecule type" value="Genomic_DNA"/>
</dbReference>
<feature type="region of interest" description="Disordered" evidence="1">
    <location>
        <begin position="1"/>
        <end position="158"/>
    </location>
</feature>
<protein>
    <submittedName>
        <fullName evidence="2">Uncharacterized protein</fullName>
    </submittedName>
</protein>
<evidence type="ECO:0000313" key="2">
    <source>
        <dbReference type="EMBL" id="KAJ2897647.1"/>
    </source>
</evidence>
<feature type="compositionally biased region" description="Basic residues" evidence="1">
    <location>
        <begin position="1"/>
        <end position="13"/>
    </location>
</feature>
<feature type="compositionally biased region" description="Basic and acidic residues" evidence="1">
    <location>
        <begin position="139"/>
        <end position="158"/>
    </location>
</feature>
<keyword evidence="3" id="KW-1185">Reference proteome</keyword>
<evidence type="ECO:0000313" key="3">
    <source>
        <dbReference type="Proteomes" id="UP001201980"/>
    </source>
</evidence>
<evidence type="ECO:0000256" key="1">
    <source>
        <dbReference type="SAM" id="MobiDB-lite"/>
    </source>
</evidence>
<sequence>MRKQAHCRTSGKHKPFEHCRNRDLLLGSTEEESSTSNIPSTPTRQRQQQQTQPSPPIGIAIPIGPKLNSTSNTTTKASKNSKGNETNDASKEAVGESRTFETSSRSRELQPGRVPTADAKVRPAIDTTSMISTHQFGGQEKKPRTYAETVKERRYPRG</sequence>
<feature type="compositionally biased region" description="Basic and acidic residues" evidence="1">
    <location>
        <begin position="14"/>
        <end position="23"/>
    </location>
</feature>
<proteinExistence type="predicted"/>
<feature type="compositionally biased region" description="Low complexity" evidence="1">
    <location>
        <begin position="34"/>
        <end position="84"/>
    </location>
</feature>